<keyword evidence="2" id="KW-1185">Reference proteome</keyword>
<protein>
    <submittedName>
        <fullName evidence="1">Uncharacterized protein</fullName>
    </submittedName>
</protein>
<organism evidence="1 2">
    <name type="scientific">Somion occarium</name>
    <dbReference type="NCBI Taxonomy" id="3059160"/>
    <lineage>
        <taxon>Eukaryota</taxon>
        <taxon>Fungi</taxon>
        <taxon>Dikarya</taxon>
        <taxon>Basidiomycota</taxon>
        <taxon>Agaricomycotina</taxon>
        <taxon>Agaricomycetes</taxon>
        <taxon>Polyporales</taxon>
        <taxon>Cerrenaceae</taxon>
        <taxon>Somion</taxon>
    </lineage>
</organism>
<dbReference type="Proteomes" id="UP001497453">
    <property type="component" value="Chromosome 6"/>
</dbReference>
<dbReference type="EMBL" id="OZ037949">
    <property type="protein sequence ID" value="CAL1711535.1"/>
    <property type="molecule type" value="Genomic_DNA"/>
</dbReference>
<name>A0ABP1DUV8_9APHY</name>
<evidence type="ECO:0000313" key="1">
    <source>
        <dbReference type="EMBL" id="CAL1711535.1"/>
    </source>
</evidence>
<gene>
    <name evidence="1" type="ORF">GFSPODELE1_LOCUS8384</name>
</gene>
<evidence type="ECO:0000313" key="2">
    <source>
        <dbReference type="Proteomes" id="UP001497453"/>
    </source>
</evidence>
<reference evidence="2" key="1">
    <citation type="submission" date="2024-04" db="EMBL/GenBank/DDBJ databases">
        <authorList>
            <person name="Shaw F."/>
            <person name="Minotto A."/>
        </authorList>
    </citation>
    <scope>NUCLEOTIDE SEQUENCE [LARGE SCALE GENOMIC DNA]</scope>
</reference>
<accession>A0ABP1DUV8</accession>
<proteinExistence type="predicted"/>
<sequence>MRLLLCQHYDLSTSVPVHRNISNIRFCTLMALDPVGGSLESTSCKAYFRTSVLGTSTSHFTPIMWEIRPIHLNGWLTTSYSDDLLLSYLLIADISTGFPPPWRYRYRHVQNPEGSVYSSSCIILDLAGSLTCFVPPALMVKTTFA</sequence>